<evidence type="ECO:0000259" key="7">
    <source>
        <dbReference type="Pfam" id="PF00005"/>
    </source>
</evidence>
<dbReference type="PANTHER" id="PTHR43790:SF3">
    <property type="entry name" value="D-ALLOSE IMPORT ATP-BINDING PROTEIN ALSA-RELATED"/>
    <property type="match status" value="1"/>
</dbReference>
<sequence length="258" mass="28531">MNVAENIFLGRLPRRGLYPRWIDWKKCYEESAELLESLGLKIDPRTPASQLKVAEQQVVEIAKALSLNAKIIAMDEPTAPLTPREIDNLFKVVHLLKEQGVSIIYVSHRLSEVKEICDRATVLRDGQNVATVNVKETEIPDWIKMMVGRELDQMFPKVSVPRGPETLRVSNLTTSKLKNISFRAYQGEILGIAGLVGAGRTELARAIFGADPVQQGQIFINGQVAVLSNPREAIEKGIGLVPEDRKGQGLVLSILSEG</sequence>
<evidence type="ECO:0000313" key="9">
    <source>
        <dbReference type="Proteomes" id="UP000182811"/>
    </source>
</evidence>
<dbReference type="Pfam" id="PF00005">
    <property type="entry name" value="ABC_tran"/>
    <property type="match status" value="1"/>
</dbReference>
<accession>A0A1J5NTQ1</accession>
<dbReference type="Proteomes" id="UP000182811">
    <property type="component" value="Unassembled WGS sequence"/>
</dbReference>
<evidence type="ECO:0000256" key="1">
    <source>
        <dbReference type="ARBA" id="ARBA00022448"/>
    </source>
</evidence>
<dbReference type="EC" id="3.6.3.17" evidence="8"/>
<dbReference type="SUPFAM" id="SSF52540">
    <property type="entry name" value="P-loop containing nucleoside triphosphate hydrolases"/>
    <property type="match status" value="2"/>
</dbReference>
<evidence type="ECO:0000256" key="5">
    <source>
        <dbReference type="ARBA" id="ARBA00022967"/>
    </source>
</evidence>
<evidence type="ECO:0000313" key="8">
    <source>
        <dbReference type="EMBL" id="OIQ61592.1"/>
    </source>
</evidence>
<protein>
    <submittedName>
        <fullName evidence="8">Ribose import ATP-binding protein RbsA</fullName>
        <ecNumber evidence="8">3.6.3.17</ecNumber>
    </submittedName>
</protein>
<dbReference type="AlphaFoldDB" id="A0A1J5NTQ1"/>
<dbReference type="InterPro" id="IPR050107">
    <property type="entry name" value="ABC_carbohydrate_import_ATPase"/>
</dbReference>
<comment type="caution">
    <text evidence="8">The sequence shown here is derived from an EMBL/GenBank/DDBJ whole genome shotgun (WGS) entry which is preliminary data.</text>
</comment>
<name>A0A1J5NTQ1_NEOTH</name>
<keyword evidence="1" id="KW-0813">Transport</keyword>
<dbReference type="Gene3D" id="3.40.50.300">
    <property type="entry name" value="P-loop containing nucleotide triphosphate hydrolases"/>
    <property type="match status" value="2"/>
</dbReference>
<keyword evidence="5" id="KW-1278">Translocase</keyword>
<dbReference type="PANTHER" id="PTHR43790">
    <property type="entry name" value="CARBOHYDRATE TRANSPORT ATP-BINDING PROTEIN MG119-RELATED"/>
    <property type="match status" value="1"/>
</dbReference>
<keyword evidence="8" id="KW-0378">Hydrolase</keyword>
<proteinExistence type="predicted"/>
<dbReference type="InterPro" id="IPR003439">
    <property type="entry name" value="ABC_transporter-like_ATP-bd"/>
</dbReference>
<evidence type="ECO:0000256" key="6">
    <source>
        <dbReference type="ARBA" id="ARBA00023136"/>
    </source>
</evidence>
<feature type="domain" description="ABC transporter" evidence="7">
    <location>
        <begin position="177"/>
        <end position="245"/>
    </location>
</feature>
<evidence type="ECO:0000256" key="4">
    <source>
        <dbReference type="ARBA" id="ARBA00022840"/>
    </source>
</evidence>
<keyword evidence="6" id="KW-0472">Membrane</keyword>
<keyword evidence="4 8" id="KW-0067">ATP-binding</keyword>
<dbReference type="EMBL" id="MDDC01000001">
    <property type="protein sequence ID" value="OIQ61592.1"/>
    <property type="molecule type" value="Genomic_DNA"/>
</dbReference>
<keyword evidence="3" id="KW-0547">Nucleotide-binding</keyword>
<dbReference type="GO" id="GO:0005524">
    <property type="term" value="F:ATP binding"/>
    <property type="evidence" value="ECO:0007669"/>
    <property type="project" value="UniProtKB-KW"/>
</dbReference>
<gene>
    <name evidence="8" type="primary">rbsA_1</name>
    <name evidence="8" type="ORF">MOTE_01620</name>
</gene>
<evidence type="ECO:0000256" key="2">
    <source>
        <dbReference type="ARBA" id="ARBA00022475"/>
    </source>
</evidence>
<organism evidence="8 9">
    <name type="scientific">Neomoorella thermoacetica</name>
    <name type="common">Clostridium thermoaceticum</name>
    <dbReference type="NCBI Taxonomy" id="1525"/>
    <lineage>
        <taxon>Bacteria</taxon>
        <taxon>Bacillati</taxon>
        <taxon>Bacillota</taxon>
        <taxon>Clostridia</taxon>
        <taxon>Neomoorellales</taxon>
        <taxon>Neomoorellaceae</taxon>
        <taxon>Neomoorella</taxon>
    </lineage>
</organism>
<dbReference type="InterPro" id="IPR027417">
    <property type="entry name" value="P-loop_NTPase"/>
</dbReference>
<keyword evidence="2" id="KW-1003">Cell membrane</keyword>
<reference evidence="8 9" key="1">
    <citation type="submission" date="2016-08" db="EMBL/GenBank/DDBJ databases">
        <title>Genome-based comparison of Moorella thermoacetic strains.</title>
        <authorList>
            <person name="Poehlein A."/>
            <person name="Bengelsdorf F.R."/>
            <person name="Esser C."/>
            <person name="Duerre P."/>
            <person name="Daniel R."/>
        </authorList>
    </citation>
    <scope>NUCLEOTIDE SEQUENCE [LARGE SCALE GENOMIC DNA]</scope>
    <source>
        <strain evidence="8 9">DSM 21394</strain>
    </source>
</reference>
<dbReference type="GO" id="GO:0016887">
    <property type="term" value="F:ATP hydrolysis activity"/>
    <property type="evidence" value="ECO:0007669"/>
    <property type="project" value="InterPro"/>
</dbReference>
<evidence type="ECO:0000256" key="3">
    <source>
        <dbReference type="ARBA" id="ARBA00022741"/>
    </source>
</evidence>